<dbReference type="PANTHER" id="PTHR19331:SF465">
    <property type="entry name" value="EGG PEPTIDE SPERACT RECEPTOR"/>
    <property type="match status" value="1"/>
</dbReference>
<keyword evidence="6 11" id="KW-0472">Membrane</keyword>
<accession>A0AAN0JSZ7</accession>
<reference evidence="14" key="2">
    <citation type="submission" date="2024-06" db="UniProtKB">
        <authorList>
            <consortium name="EnsemblMetazoa"/>
        </authorList>
    </citation>
    <scope>IDENTIFICATION</scope>
</reference>
<dbReference type="KEGG" id="aqu:105316397"/>
<reference evidence="15" key="1">
    <citation type="journal article" date="2010" name="Nature">
        <title>The Amphimedon queenslandica genome and the evolution of animal complexity.</title>
        <authorList>
            <person name="Srivastava M."/>
            <person name="Simakov O."/>
            <person name="Chapman J."/>
            <person name="Fahey B."/>
            <person name="Gauthier M.E."/>
            <person name="Mitros T."/>
            <person name="Richards G.S."/>
            <person name="Conaco C."/>
            <person name="Dacre M."/>
            <person name="Hellsten U."/>
            <person name="Larroux C."/>
            <person name="Putnam N.H."/>
            <person name="Stanke M."/>
            <person name="Adamska M."/>
            <person name="Darling A."/>
            <person name="Degnan S.M."/>
            <person name="Oakley T.H."/>
            <person name="Plachetzki D.C."/>
            <person name="Zhai Y."/>
            <person name="Adamski M."/>
            <person name="Calcino A."/>
            <person name="Cummins S.F."/>
            <person name="Goodstein D.M."/>
            <person name="Harris C."/>
            <person name="Jackson D.J."/>
            <person name="Leys S.P."/>
            <person name="Shu S."/>
            <person name="Woodcroft B.J."/>
            <person name="Vervoort M."/>
            <person name="Kosik K.S."/>
            <person name="Manning G."/>
            <person name="Degnan B.M."/>
            <person name="Rokhsar D.S."/>
        </authorList>
    </citation>
    <scope>NUCLEOTIDE SEQUENCE [LARGE SCALE GENOMIC DNA]</scope>
</reference>
<feature type="compositionally biased region" description="Low complexity" evidence="10">
    <location>
        <begin position="1153"/>
        <end position="1186"/>
    </location>
</feature>
<keyword evidence="5 11" id="KW-1133">Transmembrane helix</keyword>
<dbReference type="RefSeq" id="XP_019860242.1">
    <property type="nucleotide sequence ID" value="XM_020004683.1"/>
</dbReference>
<feature type="chain" id="PRO_5042826443" description="SRCR domain-containing protein" evidence="12">
    <location>
        <begin position="20"/>
        <end position="1246"/>
    </location>
</feature>
<dbReference type="PROSITE" id="PS50287">
    <property type="entry name" value="SRCR_2"/>
    <property type="match status" value="8"/>
</dbReference>
<name>A0AAN0JSZ7_AMPQE</name>
<dbReference type="PANTHER" id="PTHR19331">
    <property type="entry name" value="SCAVENGER RECEPTOR DOMAIN-CONTAINING"/>
    <property type="match status" value="1"/>
</dbReference>
<keyword evidence="3 12" id="KW-0732">Signal</keyword>
<evidence type="ECO:0000256" key="6">
    <source>
        <dbReference type="ARBA" id="ARBA00023136"/>
    </source>
</evidence>
<keyword evidence="2 11" id="KW-0812">Transmembrane</keyword>
<evidence type="ECO:0000313" key="15">
    <source>
        <dbReference type="Proteomes" id="UP000007879"/>
    </source>
</evidence>
<feature type="domain" description="SRCR" evidence="13">
    <location>
        <begin position="62"/>
        <end position="175"/>
    </location>
</feature>
<dbReference type="Pfam" id="PF00530">
    <property type="entry name" value="SRCR"/>
    <property type="match status" value="8"/>
</dbReference>
<dbReference type="SMART" id="SM00202">
    <property type="entry name" value="SR"/>
    <property type="match status" value="8"/>
</dbReference>
<evidence type="ECO:0000256" key="3">
    <source>
        <dbReference type="ARBA" id="ARBA00022729"/>
    </source>
</evidence>
<keyword evidence="7 9" id="KW-1015">Disulfide bond</keyword>
<feature type="region of interest" description="Disordered" evidence="10">
    <location>
        <begin position="1153"/>
        <end position="1246"/>
    </location>
</feature>
<organism evidence="14 15">
    <name type="scientific">Amphimedon queenslandica</name>
    <name type="common">Sponge</name>
    <dbReference type="NCBI Taxonomy" id="400682"/>
    <lineage>
        <taxon>Eukaryota</taxon>
        <taxon>Metazoa</taxon>
        <taxon>Porifera</taxon>
        <taxon>Demospongiae</taxon>
        <taxon>Heteroscleromorpha</taxon>
        <taxon>Haplosclerida</taxon>
        <taxon>Niphatidae</taxon>
        <taxon>Amphimedon</taxon>
    </lineage>
</organism>
<feature type="disulfide bond" evidence="9">
    <location>
        <begin position="507"/>
        <end position="517"/>
    </location>
</feature>
<feature type="domain" description="SRCR" evidence="13">
    <location>
        <begin position="692"/>
        <end position="795"/>
    </location>
</feature>
<evidence type="ECO:0000256" key="2">
    <source>
        <dbReference type="ARBA" id="ARBA00022692"/>
    </source>
</evidence>
<evidence type="ECO:0000256" key="10">
    <source>
        <dbReference type="SAM" id="MobiDB-lite"/>
    </source>
</evidence>
<feature type="disulfide bond" evidence="9">
    <location>
        <begin position="213"/>
        <end position="277"/>
    </location>
</feature>
<comment type="caution">
    <text evidence="9">Lacks conserved residue(s) required for the propagation of feature annotation.</text>
</comment>
<feature type="domain" description="SRCR" evidence="13">
    <location>
        <begin position="188"/>
        <end position="286"/>
    </location>
</feature>
<evidence type="ECO:0000256" key="4">
    <source>
        <dbReference type="ARBA" id="ARBA00022737"/>
    </source>
</evidence>
<feature type="disulfide bond" evidence="9">
    <location>
        <begin position="761"/>
        <end position="771"/>
    </location>
</feature>
<evidence type="ECO:0000256" key="1">
    <source>
        <dbReference type="ARBA" id="ARBA00004167"/>
    </source>
</evidence>
<feature type="domain" description="SRCR" evidence="13">
    <location>
        <begin position="571"/>
        <end position="679"/>
    </location>
</feature>
<dbReference type="GO" id="GO:0016020">
    <property type="term" value="C:membrane"/>
    <property type="evidence" value="ECO:0007669"/>
    <property type="project" value="UniProtKB-SubCell"/>
</dbReference>
<dbReference type="InterPro" id="IPR001190">
    <property type="entry name" value="SRCR"/>
</dbReference>
<evidence type="ECO:0000256" key="12">
    <source>
        <dbReference type="SAM" id="SignalP"/>
    </source>
</evidence>
<feature type="disulfide bond" evidence="9">
    <location>
        <begin position="647"/>
        <end position="657"/>
    </location>
</feature>
<dbReference type="PROSITE" id="PS00420">
    <property type="entry name" value="SRCR_1"/>
    <property type="match status" value="2"/>
</dbReference>
<feature type="transmembrane region" description="Helical" evidence="11">
    <location>
        <begin position="1079"/>
        <end position="1105"/>
    </location>
</feature>
<feature type="domain" description="SRCR" evidence="13">
    <location>
        <begin position="826"/>
        <end position="942"/>
    </location>
</feature>
<dbReference type="PRINTS" id="PR00258">
    <property type="entry name" value="SPERACTRCPTR"/>
</dbReference>
<feature type="domain" description="SRCR" evidence="13">
    <location>
        <begin position="437"/>
        <end position="541"/>
    </location>
</feature>
<dbReference type="FunFam" id="3.10.250.10:FF:000016">
    <property type="entry name" value="Scavenger receptor cysteine-rich protein type 12"/>
    <property type="match status" value="3"/>
</dbReference>
<feature type="domain" description="SRCR" evidence="13">
    <location>
        <begin position="316"/>
        <end position="424"/>
    </location>
</feature>
<dbReference type="Proteomes" id="UP000007879">
    <property type="component" value="Unassembled WGS sequence"/>
</dbReference>
<sequence>MLFLVDLIMILIVIMMGAGINDCGRGWIQSTPKMLDKIFLVSLFFLSLFCPNSVQSQYSGAVRLWRNGATSSSYTSGRVQVFLENGWGNVCGDLNASPFRQEEADVTCRNLGYTASSHYSTAEADNYGIDTSPTVLDDVSCPANGYHLTLLSCVYDDTSIDTQCTDADDVGILCYTDRIWFDPYPGMVRLSGGMYSNEGIVEVYCNGAWGRVCNASTDADVICTQLGYTGSPRDTAVAGVPSGVVHWFHSLDCSSDDAVCVSHCTSCPTSSSSIVSCAQSAYVYCEYNVSSGISSSSESNLFTCDTRDYPIDNGAVRLTRNGLTSLDYTSGIVQVYQNGQWTNICRRNTFSLTEAHVLCHQLGYTNALNWSFSAIESLQSDGHIPGLTNVMCSSSELLVIHQCSYDTARDAQCTDGDDIIITCDSTRLFDNAYSGMIRLVGSEFVSEGEVEVYCNGVWGTVCNDSFDGIDAVTLCRQLGYNNGRVPTTDIVTGGDNSRPVWLNNLSCSSGSSCISSCASCPSVVGNTSLCSHEKNINVQCFMSPVQSSTSEQTIQKCQAIEAGVSVPGALILYRNGTVSTGFTSGRVVVYSRSSVWGNVCRYSSFSITSANVICHQLGYTGAASWSYESTDSFGVDTRPAVIQSVACLSYQLTLFQCSQSTPVTNILCTDTNDIGVSCYQTRIWDFPYPGMIRLVNGIFSNEGHLEVYCSGVWGTVCASLFDGTDATVLCRQLGYANHNDFSYTSNSGSVSQPIWLNNLQCTSASNCISDCQSCPTTGSVSHGCTHSQDVYLRCSYVVNASSVAMGYVNGCKSSFEFNGTPQSGALVLTRNGVYSKQYTSGRVVMYGIGGSSSSKYWGNICRRTSFSLTAANVICHQLSYTGASTWSYAAVDQFGVDTRIALVGSVSCSTSRYTVLLQRSMSVAAGISSLCTDNDDISVTCYTSRVWNSPYSGQVRLSNGNFINEGLVEVYCNGEWGTVCDTTFSATAANVVCRQLGYATYYRYGHLAIVGSTSQSIWLNSVSTCSSASCISSCQSCPSNEVTSCVHAQDVTITCYSTSVRSATSYTNSTCLSSADEGLSGGAVAAIAISCITVFSMVILFIIYVDKKKKTGRTDAEMFRAGWESIKSKFPCNTSTSSSSSSNANAVELLAAPSTNNTNNDTDTNPSTNASTSGNQEAAPLEAAARPAPPSYFEATETALFPADKANLNDESTTTNDIPTNDVPPLPPDPYGLTREEPPPYSEAAD</sequence>
<feature type="domain" description="SRCR" evidence="13">
    <location>
        <begin position="955"/>
        <end position="1056"/>
    </location>
</feature>
<evidence type="ECO:0000256" key="11">
    <source>
        <dbReference type="SAM" id="Phobius"/>
    </source>
</evidence>
<proteinExistence type="predicted"/>
<feature type="signal peptide" evidence="12">
    <location>
        <begin position="1"/>
        <end position="19"/>
    </location>
</feature>
<evidence type="ECO:0000256" key="9">
    <source>
        <dbReference type="PROSITE-ProRule" id="PRU00196"/>
    </source>
</evidence>
<keyword evidence="15" id="KW-1185">Reference proteome</keyword>
<evidence type="ECO:0000313" key="14">
    <source>
        <dbReference type="EnsemblMetazoa" id="XP_019860242.1"/>
    </source>
</evidence>
<evidence type="ECO:0000256" key="8">
    <source>
        <dbReference type="ARBA" id="ARBA00023180"/>
    </source>
</evidence>
<protein>
    <recommendedName>
        <fullName evidence="13">SRCR domain-containing protein</fullName>
    </recommendedName>
</protein>
<keyword evidence="4" id="KW-0677">Repeat</keyword>
<comment type="subcellular location">
    <subcellularLocation>
        <location evidence="1">Membrane</location>
        <topology evidence="1">Single-pass membrane protein</topology>
    </subcellularLocation>
</comment>
<dbReference type="InterPro" id="IPR036772">
    <property type="entry name" value="SRCR-like_dom_sf"/>
</dbReference>
<dbReference type="Gene3D" id="3.10.250.10">
    <property type="entry name" value="SRCR-like domain"/>
    <property type="match status" value="8"/>
</dbReference>
<dbReference type="GeneID" id="105316397"/>
<keyword evidence="8" id="KW-0325">Glycoprotein</keyword>
<evidence type="ECO:0000256" key="5">
    <source>
        <dbReference type="ARBA" id="ARBA00022989"/>
    </source>
</evidence>
<dbReference type="EnsemblMetazoa" id="XM_020004683.1">
    <property type="protein sequence ID" value="XP_019860242.1"/>
    <property type="gene ID" value="LOC105316397"/>
</dbReference>
<dbReference type="SUPFAM" id="SSF56487">
    <property type="entry name" value="SRCR-like"/>
    <property type="match status" value="8"/>
</dbReference>
<evidence type="ECO:0000259" key="13">
    <source>
        <dbReference type="PROSITE" id="PS50287"/>
    </source>
</evidence>
<evidence type="ECO:0000256" key="7">
    <source>
        <dbReference type="ARBA" id="ARBA00023157"/>
    </source>
</evidence>
<dbReference type="AlphaFoldDB" id="A0AAN0JSZ7"/>